<dbReference type="Gene3D" id="1.10.260.40">
    <property type="entry name" value="lambda repressor-like DNA-binding domains"/>
    <property type="match status" value="1"/>
</dbReference>
<organism evidence="3 4">
    <name type="scientific">Levilactobacillus suantsaiihabitans</name>
    <dbReference type="NCBI Taxonomy" id="2487722"/>
    <lineage>
        <taxon>Bacteria</taxon>
        <taxon>Bacillati</taxon>
        <taxon>Bacillota</taxon>
        <taxon>Bacilli</taxon>
        <taxon>Lactobacillales</taxon>
        <taxon>Lactobacillaceae</taxon>
        <taxon>Levilactobacillus</taxon>
    </lineage>
</organism>
<dbReference type="AlphaFoldDB" id="A0A4Z0J9P3"/>
<dbReference type="SUPFAM" id="SSF47413">
    <property type="entry name" value="lambda repressor-like DNA-binding domains"/>
    <property type="match status" value="1"/>
</dbReference>
<dbReference type="InterPro" id="IPR001387">
    <property type="entry name" value="Cro/C1-type_HTH"/>
</dbReference>
<gene>
    <name evidence="3" type="ORF">EGT51_04645</name>
</gene>
<dbReference type="InterPro" id="IPR050807">
    <property type="entry name" value="TransReg_Diox_bact_type"/>
</dbReference>
<dbReference type="GO" id="GO:0003700">
    <property type="term" value="F:DNA-binding transcription factor activity"/>
    <property type="evidence" value="ECO:0007669"/>
    <property type="project" value="InterPro"/>
</dbReference>
<reference evidence="3 4" key="1">
    <citation type="submission" date="2018-10" db="EMBL/GenBank/DDBJ databases">
        <title>Lactobacillus sp. R7 and Lactobacillus sp. R19 isolated from fermented mustard green product of Taiwan.</title>
        <authorList>
            <person name="Lin S.-T."/>
        </authorList>
    </citation>
    <scope>NUCLEOTIDE SEQUENCE [LARGE SCALE GENOMIC DNA]</scope>
    <source>
        <strain evidence="3 4">BCRC 81129</strain>
    </source>
</reference>
<dbReference type="OrthoDB" id="2298288at2"/>
<dbReference type="PROSITE" id="PS50943">
    <property type="entry name" value="HTH_CROC1"/>
    <property type="match status" value="1"/>
</dbReference>
<evidence type="ECO:0000259" key="2">
    <source>
        <dbReference type="PROSITE" id="PS50943"/>
    </source>
</evidence>
<dbReference type="GO" id="GO:0005829">
    <property type="term" value="C:cytosol"/>
    <property type="evidence" value="ECO:0007669"/>
    <property type="project" value="TreeGrafter"/>
</dbReference>
<dbReference type="Pfam" id="PF01381">
    <property type="entry name" value="HTH_3"/>
    <property type="match status" value="1"/>
</dbReference>
<dbReference type="InterPro" id="IPR010982">
    <property type="entry name" value="Lambda_DNA-bd_dom_sf"/>
</dbReference>
<dbReference type="Proteomes" id="UP000297348">
    <property type="component" value="Unassembled WGS sequence"/>
</dbReference>
<accession>A0A4Z0J9P3</accession>
<comment type="caution">
    <text evidence="3">The sequence shown here is derived from an EMBL/GenBank/DDBJ whole genome shotgun (WGS) entry which is preliminary data.</text>
</comment>
<dbReference type="PANTHER" id="PTHR46797:SF1">
    <property type="entry name" value="METHYLPHOSPHONATE SYNTHASE"/>
    <property type="match status" value="1"/>
</dbReference>
<keyword evidence="1" id="KW-0238">DNA-binding</keyword>
<dbReference type="SMART" id="SM00530">
    <property type="entry name" value="HTH_XRE"/>
    <property type="match status" value="1"/>
</dbReference>
<feature type="domain" description="HTH cro/C1-type" evidence="2">
    <location>
        <begin position="9"/>
        <end position="64"/>
    </location>
</feature>
<dbReference type="PANTHER" id="PTHR46797">
    <property type="entry name" value="HTH-TYPE TRANSCRIPTIONAL REGULATOR"/>
    <property type="match status" value="1"/>
</dbReference>
<dbReference type="RefSeq" id="WP_135367596.1">
    <property type="nucleotide sequence ID" value="NZ_RKLX01000005.1"/>
</dbReference>
<keyword evidence="4" id="KW-1185">Reference proteome</keyword>
<evidence type="ECO:0000313" key="3">
    <source>
        <dbReference type="EMBL" id="TGD19463.1"/>
    </source>
</evidence>
<evidence type="ECO:0000256" key="1">
    <source>
        <dbReference type="ARBA" id="ARBA00023125"/>
    </source>
</evidence>
<sequence length="103" mass="11326">MQNVISKLVHQKRQALDLTIEQLAERAGVSVSLISRIERGELANISVNKLQAIATALHLTLGDFFADDPLTGAHTLELIAYLKSLPEAQREVIAESILKILKL</sequence>
<dbReference type="InterPro" id="IPR000943">
    <property type="entry name" value="RNA_pol_sigma70"/>
</dbReference>
<dbReference type="PROSITE" id="PS00716">
    <property type="entry name" value="SIGMA70_2"/>
    <property type="match status" value="1"/>
</dbReference>
<dbReference type="CDD" id="cd00093">
    <property type="entry name" value="HTH_XRE"/>
    <property type="match status" value="1"/>
</dbReference>
<dbReference type="GO" id="GO:0003677">
    <property type="term" value="F:DNA binding"/>
    <property type="evidence" value="ECO:0007669"/>
    <property type="project" value="UniProtKB-KW"/>
</dbReference>
<protein>
    <submittedName>
        <fullName evidence="3">XRE family transcriptional regulator</fullName>
    </submittedName>
</protein>
<proteinExistence type="predicted"/>
<evidence type="ECO:0000313" key="4">
    <source>
        <dbReference type="Proteomes" id="UP000297348"/>
    </source>
</evidence>
<dbReference type="EMBL" id="RKLX01000005">
    <property type="protein sequence ID" value="TGD19463.1"/>
    <property type="molecule type" value="Genomic_DNA"/>
</dbReference>
<name>A0A4Z0J9P3_9LACO</name>
<dbReference type="GO" id="GO:0006352">
    <property type="term" value="P:DNA-templated transcription initiation"/>
    <property type="evidence" value="ECO:0007669"/>
    <property type="project" value="InterPro"/>
</dbReference>